<name>A0A9P0DAU0_PHACE</name>
<comment type="similarity">
    <text evidence="2">Belongs to the mitochondrion-specific ribosomal protein mL46 family.</text>
</comment>
<organism evidence="10 11">
    <name type="scientific">Phaedon cochleariae</name>
    <name type="common">Mustard beetle</name>
    <dbReference type="NCBI Taxonomy" id="80249"/>
    <lineage>
        <taxon>Eukaryota</taxon>
        <taxon>Metazoa</taxon>
        <taxon>Ecdysozoa</taxon>
        <taxon>Arthropoda</taxon>
        <taxon>Hexapoda</taxon>
        <taxon>Insecta</taxon>
        <taxon>Pterygota</taxon>
        <taxon>Neoptera</taxon>
        <taxon>Endopterygota</taxon>
        <taxon>Coleoptera</taxon>
        <taxon>Polyphaga</taxon>
        <taxon>Cucujiformia</taxon>
        <taxon>Chrysomeloidea</taxon>
        <taxon>Chrysomelidae</taxon>
        <taxon>Chrysomelinae</taxon>
        <taxon>Chrysomelini</taxon>
        <taxon>Phaedon</taxon>
    </lineage>
</organism>
<dbReference type="GO" id="GO:0003735">
    <property type="term" value="F:structural constituent of ribosome"/>
    <property type="evidence" value="ECO:0007669"/>
    <property type="project" value="InterPro"/>
</dbReference>
<dbReference type="GO" id="GO:0005762">
    <property type="term" value="C:mitochondrial large ribosomal subunit"/>
    <property type="evidence" value="ECO:0007669"/>
    <property type="project" value="TreeGrafter"/>
</dbReference>
<keyword evidence="3" id="KW-0809">Transit peptide</keyword>
<dbReference type="Pfam" id="PF11788">
    <property type="entry name" value="MRP-L46"/>
    <property type="match status" value="1"/>
</dbReference>
<evidence type="ECO:0000313" key="11">
    <source>
        <dbReference type="Proteomes" id="UP001153737"/>
    </source>
</evidence>
<dbReference type="CDD" id="cd04661">
    <property type="entry name" value="NUDIX_MRP_L46"/>
    <property type="match status" value="1"/>
</dbReference>
<dbReference type="InterPro" id="IPR021757">
    <property type="entry name" value="Ribosomal_mL46_N"/>
</dbReference>
<reference evidence="10" key="2">
    <citation type="submission" date="2022-10" db="EMBL/GenBank/DDBJ databases">
        <authorList>
            <consortium name="ENA_rothamsted_submissions"/>
            <consortium name="culmorum"/>
            <person name="King R."/>
        </authorList>
    </citation>
    <scope>NUCLEOTIDE SEQUENCE</scope>
</reference>
<dbReference type="OrthoDB" id="194611at2759"/>
<keyword evidence="6" id="KW-0687">Ribonucleoprotein</keyword>
<evidence type="ECO:0000256" key="7">
    <source>
        <dbReference type="ARBA" id="ARBA00035190"/>
    </source>
</evidence>
<keyword evidence="5" id="KW-0496">Mitochondrion</keyword>
<dbReference type="InterPro" id="IPR033650">
    <property type="entry name" value="Ribosomal_mL46_NUDIX"/>
</dbReference>
<dbReference type="Proteomes" id="UP001153737">
    <property type="component" value="Chromosome 12"/>
</dbReference>
<evidence type="ECO:0000313" key="10">
    <source>
        <dbReference type="EMBL" id="CAH1118750.1"/>
    </source>
</evidence>
<feature type="domain" description="Large ribosomal subunit protein mL46 N-terminal" evidence="9">
    <location>
        <begin position="34"/>
        <end position="131"/>
    </location>
</feature>
<evidence type="ECO:0000259" key="9">
    <source>
        <dbReference type="Pfam" id="PF11788"/>
    </source>
</evidence>
<dbReference type="InterPro" id="IPR015797">
    <property type="entry name" value="NUDIX_hydrolase-like_dom_sf"/>
</dbReference>
<dbReference type="GO" id="GO:0005743">
    <property type="term" value="C:mitochondrial inner membrane"/>
    <property type="evidence" value="ECO:0007669"/>
    <property type="project" value="UniProtKB-ARBA"/>
</dbReference>
<evidence type="ECO:0000256" key="1">
    <source>
        <dbReference type="ARBA" id="ARBA00004173"/>
    </source>
</evidence>
<dbReference type="PANTHER" id="PTHR13124">
    <property type="entry name" value="39S RIBOSOMAL PROTEIN L46, MITOCHONDRIAL PRECURSOR-RELATED"/>
    <property type="match status" value="1"/>
</dbReference>
<evidence type="ECO:0000256" key="4">
    <source>
        <dbReference type="ARBA" id="ARBA00022980"/>
    </source>
</evidence>
<dbReference type="Gene3D" id="3.90.79.10">
    <property type="entry name" value="Nucleoside Triphosphate Pyrophosphohydrolase"/>
    <property type="match status" value="1"/>
</dbReference>
<protein>
    <recommendedName>
        <fullName evidence="7">Large ribosomal subunit protein mL46</fullName>
    </recommendedName>
    <alternativeName>
        <fullName evidence="8">39S ribosomal protein L46, mitochondrial</fullName>
    </alternativeName>
</protein>
<evidence type="ECO:0000256" key="2">
    <source>
        <dbReference type="ARBA" id="ARBA00009070"/>
    </source>
</evidence>
<dbReference type="FunFam" id="3.90.79.10:FF:000018">
    <property type="entry name" value="39S ribosomal protein L46, mitochondrial"/>
    <property type="match status" value="1"/>
</dbReference>
<dbReference type="SUPFAM" id="SSF55811">
    <property type="entry name" value="Nudix"/>
    <property type="match status" value="1"/>
</dbReference>
<sequence length="268" mass="30899">MLRNTSKLLQISNGLQNILKVQLCGRTPTPTENWDLLTAVCIERRPIITPELNKLEKEYKQLLDELELERSLKSDTELRHEADMKNLELLRKGEDIADKDTISKQTLQDLVDLWNDEASKFKPANKITEADKKNDLKSLNRKLDKHLVFVLNQKVGDKNFYILPQGAREDGETLRQTADRVLRQNVGTDVKVQIYGNAPCGFYKYKYPGDIKNETGTVGAKVFIYFARYLGGQLTQTNLDYKWLDRTELQKTLPPQYNTSVKQFLFDG</sequence>
<dbReference type="PANTHER" id="PTHR13124:SF12">
    <property type="entry name" value="LARGE RIBOSOMAL SUBUNIT PROTEIN ML46"/>
    <property type="match status" value="1"/>
</dbReference>
<evidence type="ECO:0000256" key="6">
    <source>
        <dbReference type="ARBA" id="ARBA00023274"/>
    </source>
</evidence>
<proteinExistence type="inferred from homology"/>
<evidence type="ECO:0000256" key="5">
    <source>
        <dbReference type="ARBA" id="ARBA00023128"/>
    </source>
</evidence>
<accession>A0A9P0DAU0</accession>
<gene>
    <name evidence="10" type="ORF">PHAECO_LOCUS2832</name>
</gene>
<keyword evidence="4" id="KW-0689">Ribosomal protein</keyword>
<keyword evidence="11" id="KW-1185">Reference proteome</keyword>
<evidence type="ECO:0000256" key="8">
    <source>
        <dbReference type="ARBA" id="ARBA00035534"/>
    </source>
</evidence>
<dbReference type="AlphaFoldDB" id="A0A9P0DAU0"/>
<dbReference type="EMBL" id="OU896718">
    <property type="protein sequence ID" value="CAH1118750.1"/>
    <property type="molecule type" value="Genomic_DNA"/>
</dbReference>
<reference evidence="10" key="1">
    <citation type="submission" date="2022-01" db="EMBL/GenBank/DDBJ databases">
        <authorList>
            <person name="King R."/>
        </authorList>
    </citation>
    <scope>NUCLEOTIDE SEQUENCE</scope>
</reference>
<dbReference type="InterPro" id="IPR040008">
    <property type="entry name" value="Ribosomal_mL46"/>
</dbReference>
<comment type="subcellular location">
    <subcellularLocation>
        <location evidence="1">Mitochondrion</location>
    </subcellularLocation>
</comment>
<evidence type="ECO:0000256" key="3">
    <source>
        <dbReference type="ARBA" id="ARBA00022946"/>
    </source>
</evidence>